<dbReference type="SUPFAM" id="SSF103190">
    <property type="entry name" value="Sensory domain-like"/>
    <property type="match status" value="1"/>
</dbReference>
<keyword evidence="9" id="KW-0547">Nucleotide-binding</keyword>
<keyword evidence="7" id="KW-0808">Transferase</keyword>
<comment type="catalytic activity">
    <reaction evidence="1">
        <text>ATP + protein L-histidine = ADP + protein N-phospho-L-histidine.</text>
        <dbReference type="EC" id="2.7.13.3"/>
    </reaction>
</comment>
<dbReference type="PIRSF" id="PIRSF036431">
    <property type="entry name" value="STHK_DctB"/>
    <property type="match status" value="1"/>
</dbReference>
<evidence type="ECO:0000256" key="13">
    <source>
        <dbReference type="ARBA" id="ARBA00023012"/>
    </source>
</evidence>
<dbReference type="Gene3D" id="3.30.450.20">
    <property type="entry name" value="PAS domain"/>
    <property type="match status" value="2"/>
</dbReference>
<dbReference type="GO" id="GO:0000155">
    <property type="term" value="F:phosphorelay sensor kinase activity"/>
    <property type="evidence" value="ECO:0007669"/>
    <property type="project" value="InterPro"/>
</dbReference>
<evidence type="ECO:0000256" key="5">
    <source>
        <dbReference type="ARBA" id="ARBA00022519"/>
    </source>
</evidence>
<reference evidence="19 20" key="1">
    <citation type="submission" date="2019-10" db="EMBL/GenBank/DDBJ databases">
        <title>Two novel species isolated from a subtropical stream in China.</title>
        <authorList>
            <person name="Lu H."/>
        </authorList>
    </citation>
    <scope>NUCLEOTIDE SEQUENCE [LARGE SCALE GENOMIC DNA]</scope>
    <source>
        <strain evidence="19 20">FT29W</strain>
    </source>
</reference>
<keyword evidence="6" id="KW-0597">Phosphoprotein</keyword>
<dbReference type="GO" id="GO:0005886">
    <property type="term" value="C:plasma membrane"/>
    <property type="evidence" value="ECO:0007669"/>
    <property type="project" value="UniProtKB-SubCell"/>
</dbReference>
<evidence type="ECO:0000256" key="4">
    <source>
        <dbReference type="ARBA" id="ARBA00022475"/>
    </source>
</evidence>
<dbReference type="SMART" id="SM00387">
    <property type="entry name" value="HATPase_c"/>
    <property type="match status" value="1"/>
</dbReference>
<evidence type="ECO:0000256" key="8">
    <source>
        <dbReference type="ARBA" id="ARBA00022692"/>
    </source>
</evidence>
<evidence type="ECO:0000256" key="2">
    <source>
        <dbReference type="ARBA" id="ARBA00004429"/>
    </source>
</evidence>
<gene>
    <name evidence="19" type="ORF">GEV02_13410</name>
</gene>
<dbReference type="PRINTS" id="PR00344">
    <property type="entry name" value="BCTRLSENSOR"/>
</dbReference>
<keyword evidence="20" id="KW-1185">Reference proteome</keyword>
<dbReference type="InterPro" id="IPR004358">
    <property type="entry name" value="Sig_transdc_His_kin-like_C"/>
</dbReference>
<comment type="caution">
    <text evidence="19">The sequence shown here is derived from an EMBL/GenBank/DDBJ whole genome shotgun (WGS) entry which is preliminary data.</text>
</comment>
<dbReference type="EC" id="2.7.13.3" evidence="3"/>
<evidence type="ECO:0000256" key="10">
    <source>
        <dbReference type="ARBA" id="ARBA00022777"/>
    </source>
</evidence>
<feature type="coiled-coil region" evidence="16">
    <location>
        <begin position="371"/>
        <end position="398"/>
    </location>
</feature>
<dbReference type="EMBL" id="WHUG01000004">
    <property type="protein sequence ID" value="MQA39149.1"/>
    <property type="molecule type" value="Genomic_DNA"/>
</dbReference>
<dbReference type="RefSeq" id="WP_152838427.1">
    <property type="nucleotide sequence ID" value="NZ_WHUG01000004.1"/>
</dbReference>
<dbReference type="FunFam" id="1.10.287.130:FF:000049">
    <property type="entry name" value="C4-dicarboxylate transport sensor protein DctB"/>
    <property type="match status" value="1"/>
</dbReference>
<comment type="subcellular location">
    <subcellularLocation>
        <location evidence="2">Cell inner membrane</location>
        <topology evidence="2">Multi-pass membrane protein</topology>
    </subcellularLocation>
</comment>
<evidence type="ECO:0000256" key="7">
    <source>
        <dbReference type="ARBA" id="ARBA00022679"/>
    </source>
</evidence>
<sequence length="624" mass="69311">MASAAQTVLPSGSGSRLLRRFVLWLLVLVCCLGLALLVWRWTENAAIDKLRLAGAQRLDSYAVSLENLLSKYDFLPGTLELNKDVIALLQQPDDELLRAEVNAHLEQLNKLSKSTTIYIVNLQGLTQASSNWREPDSFVGDNVAFRPYVRDALRRTPGGFYGVGTTRGEPGYFFAHGIYHNGHMLGVATVKVNIEKLEKGWVQGTDKVMLTDAHGVVFLSSVPDWKYHALAPLEPAVLQELEVSRQYFSHALLPLGLRELRQLDNGASIVATPAPAERTRMLSQTRSLSPRKWQFVYLSDLAPAEASARNAFLFTWLSEALLVMLVLYARQRRRLGRQRQRARLDLQRAYDHLETMVAERTASLQQMTHNLSEENVVRRHAEQKLRQAQSDLVQAGKMAVLGQMSAGITHELNQPLTALRTMSDNARVLIERGRLDEAKGNLTTISQLIARMGALTGQLRQFARKADASLKPVPVAAAITAALFLVERRVEQERVNFRMSMLSQGVHALCDSNRLEQVLVNLFTNALDAMDGCETRQLTVSVTRSFQKAMIAVSDTGPGIPEAIRNHLFEPFFTTKPQGQGLGLGLAISEQIIREFGGMLLVESTTAGGARFIIELPIAEPETT</sequence>
<dbReference type="PANTHER" id="PTHR43065">
    <property type="entry name" value="SENSOR HISTIDINE KINASE"/>
    <property type="match status" value="1"/>
</dbReference>
<name>A0A6A7N260_9BURK</name>
<accession>A0A6A7N260</accession>
<keyword evidence="12 17" id="KW-1133">Transmembrane helix</keyword>
<dbReference type="InterPro" id="IPR029151">
    <property type="entry name" value="Sensor-like_sf"/>
</dbReference>
<dbReference type="CDD" id="cd00082">
    <property type="entry name" value="HisKA"/>
    <property type="match status" value="1"/>
</dbReference>
<evidence type="ECO:0000256" key="17">
    <source>
        <dbReference type="SAM" id="Phobius"/>
    </source>
</evidence>
<evidence type="ECO:0000259" key="18">
    <source>
        <dbReference type="PROSITE" id="PS50109"/>
    </source>
</evidence>
<evidence type="ECO:0000256" key="1">
    <source>
        <dbReference type="ARBA" id="ARBA00000085"/>
    </source>
</evidence>
<dbReference type="InterPro" id="IPR017055">
    <property type="entry name" value="Sig_transdc_His_kinase_DctB"/>
</dbReference>
<protein>
    <recommendedName>
        <fullName evidence="15">C4-dicarboxylate transport sensor protein DctB</fullName>
        <ecNumber evidence="3">2.7.13.3</ecNumber>
    </recommendedName>
</protein>
<evidence type="ECO:0000256" key="12">
    <source>
        <dbReference type="ARBA" id="ARBA00022989"/>
    </source>
</evidence>
<proteinExistence type="predicted"/>
<dbReference type="InterPro" id="IPR036890">
    <property type="entry name" value="HATPase_C_sf"/>
</dbReference>
<keyword evidence="11" id="KW-0067">ATP-binding</keyword>
<dbReference type="InterPro" id="IPR036097">
    <property type="entry name" value="HisK_dim/P_sf"/>
</dbReference>
<dbReference type="Gene3D" id="3.30.565.10">
    <property type="entry name" value="Histidine kinase-like ATPase, C-terminal domain"/>
    <property type="match status" value="1"/>
</dbReference>
<dbReference type="SUPFAM" id="SSF47384">
    <property type="entry name" value="Homodimeric domain of signal transducing histidine kinase"/>
    <property type="match status" value="1"/>
</dbReference>
<dbReference type="Gene3D" id="1.10.287.130">
    <property type="match status" value="1"/>
</dbReference>
<dbReference type="Pfam" id="PF00512">
    <property type="entry name" value="HisKA"/>
    <property type="match status" value="1"/>
</dbReference>
<feature type="domain" description="Histidine kinase" evidence="18">
    <location>
        <begin position="407"/>
        <end position="620"/>
    </location>
</feature>
<dbReference type="GO" id="GO:0005524">
    <property type="term" value="F:ATP binding"/>
    <property type="evidence" value="ECO:0007669"/>
    <property type="project" value="UniProtKB-KW"/>
</dbReference>
<evidence type="ECO:0000256" key="11">
    <source>
        <dbReference type="ARBA" id="ARBA00022840"/>
    </source>
</evidence>
<dbReference type="InterPro" id="IPR003594">
    <property type="entry name" value="HATPase_dom"/>
</dbReference>
<dbReference type="PROSITE" id="PS50109">
    <property type="entry name" value="HIS_KIN"/>
    <property type="match status" value="1"/>
</dbReference>
<keyword evidence="8 17" id="KW-0812">Transmembrane</keyword>
<evidence type="ECO:0000256" key="14">
    <source>
        <dbReference type="ARBA" id="ARBA00023136"/>
    </source>
</evidence>
<keyword evidence="5" id="KW-0997">Cell inner membrane</keyword>
<evidence type="ECO:0000313" key="20">
    <source>
        <dbReference type="Proteomes" id="UP000440498"/>
    </source>
</evidence>
<dbReference type="SUPFAM" id="SSF55874">
    <property type="entry name" value="ATPase domain of HSP90 chaperone/DNA topoisomerase II/histidine kinase"/>
    <property type="match status" value="1"/>
</dbReference>
<keyword evidence="14 17" id="KW-0472">Membrane</keyword>
<evidence type="ECO:0000256" key="15">
    <source>
        <dbReference type="ARBA" id="ARBA00073143"/>
    </source>
</evidence>
<organism evidence="19 20">
    <name type="scientific">Rugamonas aquatica</name>
    <dbReference type="NCBI Taxonomy" id="2743357"/>
    <lineage>
        <taxon>Bacteria</taxon>
        <taxon>Pseudomonadati</taxon>
        <taxon>Pseudomonadota</taxon>
        <taxon>Betaproteobacteria</taxon>
        <taxon>Burkholderiales</taxon>
        <taxon>Oxalobacteraceae</taxon>
        <taxon>Telluria group</taxon>
        <taxon>Rugamonas</taxon>
    </lineage>
</organism>
<keyword evidence="10 19" id="KW-0418">Kinase</keyword>
<dbReference type="Pfam" id="PF02518">
    <property type="entry name" value="HATPase_c"/>
    <property type="match status" value="1"/>
</dbReference>
<feature type="transmembrane region" description="Helical" evidence="17">
    <location>
        <begin position="21"/>
        <end position="41"/>
    </location>
</feature>
<evidence type="ECO:0000256" key="6">
    <source>
        <dbReference type="ARBA" id="ARBA00022553"/>
    </source>
</evidence>
<dbReference type="InterPro" id="IPR003661">
    <property type="entry name" value="HisK_dim/P_dom"/>
</dbReference>
<dbReference type="InterPro" id="IPR005467">
    <property type="entry name" value="His_kinase_dom"/>
</dbReference>
<keyword evidence="13" id="KW-0902">Two-component regulatory system</keyword>
<keyword evidence="16" id="KW-0175">Coiled coil</keyword>
<dbReference type="AlphaFoldDB" id="A0A6A7N260"/>
<dbReference type="PANTHER" id="PTHR43065:SF46">
    <property type="entry name" value="C4-DICARBOXYLATE TRANSPORT SENSOR PROTEIN DCTB"/>
    <property type="match status" value="1"/>
</dbReference>
<evidence type="ECO:0000256" key="3">
    <source>
        <dbReference type="ARBA" id="ARBA00012438"/>
    </source>
</evidence>
<evidence type="ECO:0000256" key="16">
    <source>
        <dbReference type="SAM" id="Coils"/>
    </source>
</evidence>
<dbReference type="SMART" id="SM00388">
    <property type="entry name" value="HisKA"/>
    <property type="match status" value="1"/>
</dbReference>
<evidence type="ECO:0000313" key="19">
    <source>
        <dbReference type="EMBL" id="MQA39149.1"/>
    </source>
</evidence>
<evidence type="ECO:0000256" key="9">
    <source>
        <dbReference type="ARBA" id="ARBA00022741"/>
    </source>
</evidence>
<keyword evidence="4" id="KW-1003">Cell membrane</keyword>
<dbReference type="Proteomes" id="UP000440498">
    <property type="component" value="Unassembled WGS sequence"/>
</dbReference>